<dbReference type="EMBL" id="FXAH01000006">
    <property type="protein sequence ID" value="SMF41859.1"/>
    <property type="molecule type" value="Genomic_DNA"/>
</dbReference>
<evidence type="ECO:0000313" key="2">
    <source>
        <dbReference type="Proteomes" id="UP000192911"/>
    </source>
</evidence>
<name>A0A1X7EX37_TRICW</name>
<gene>
    <name evidence="1" type="ORF">SAMN06295900_106400</name>
</gene>
<dbReference type="STRING" id="28094.SAMN06295900_106400"/>
<evidence type="ECO:0008006" key="3">
    <source>
        <dbReference type="Google" id="ProtNLM"/>
    </source>
</evidence>
<organism evidence="1 2">
    <name type="scientific">Trinickia caryophylli</name>
    <name type="common">Paraburkholderia caryophylli</name>
    <dbReference type="NCBI Taxonomy" id="28094"/>
    <lineage>
        <taxon>Bacteria</taxon>
        <taxon>Pseudomonadati</taxon>
        <taxon>Pseudomonadota</taxon>
        <taxon>Betaproteobacteria</taxon>
        <taxon>Burkholderiales</taxon>
        <taxon>Burkholderiaceae</taxon>
        <taxon>Trinickia</taxon>
    </lineage>
</organism>
<dbReference type="Proteomes" id="UP000192911">
    <property type="component" value="Unassembled WGS sequence"/>
</dbReference>
<proteinExistence type="predicted"/>
<keyword evidence="2" id="KW-1185">Reference proteome</keyword>
<sequence length="143" mass="16299">MTTDKLDAVTRFLQSQGFEPAVACFESSDFVIGWRIRTPEFELVYRVEADQLIVCDYQPAAGGQANGAVMAFIRFIHRIERHVPQLASVRGMFIEMLSDPVLTEARKRLARVLEAQGADWREIEGEAWLVYPMPVRKRREAVG</sequence>
<evidence type="ECO:0000313" key="1">
    <source>
        <dbReference type="EMBL" id="SMF41859.1"/>
    </source>
</evidence>
<dbReference type="RefSeq" id="WP_085228059.1">
    <property type="nucleotide sequence ID" value="NZ_BSQD01000006.1"/>
</dbReference>
<dbReference type="AlphaFoldDB" id="A0A1X7EX37"/>
<protein>
    <recommendedName>
        <fullName evidence="3">Secretion system effector SseE</fullName>
    </recommendedName>
</protein>
<dbReference type="OrthoDB" id="8594062at2"/>
<accession>A0A1X7EX37</accession>
<reference evidence="2" key="1">
    <citation type="submission" date="2017-04" db="EMBL/GenBank/DDBJ databases">
        <authorList>
            <person name="Varghese N."/>
            <person name="Submissions S."/>
        </authorList>
    </citation>
    <scope>NUCLEOTIDE SEQUENCE [LARGE SCALE GENOMIC DNA]</scope>
    <source>
        <strain evidence="2">Ballard 720</strain>
    </source>
</reference>
<dbReference type="GeneID" id="95550780"/>